<sequence>MVDGTKAVAAGISAVGLITLMSGLAVHYRKPRSVSNDLLDVMSAGESGAVAGRIVTIPAKTYIKAFKASLKLGQCPLKMENNNIKTCNEEFVGETVFLAKGSMTVDVAKVQSSEDILTHVMGSVGTSVGVLGLVSISPKVTVAVTTETKKENLNLLSSYEIHRGVISLQSPKPKTTIPEDGALYLSEIELGGNELLLVTMEFESEKQKTEVEISVTFKILFWSITAKVKFVHTTFKSKAKARIQFKSSWRKELDESFSDLSPAVPRIEEVENMYMQGPKELKGLSDDDERVHNFYYFSSWKQNPYGASFNLALINHDLDFLTDQNTEMKQVLHRINILKDQSWSGDIRSKLQQLNSTLTTKSNSLTTGLDNYHKLSAGERSKLRELYGAKKAPMYYTRLLNSIIKK</sequence>
<evidence type="ECO:0000313" key="2">
    <source>
        <dbReference type="EMBL" id="GIY35863.1"/>
    </source>
</evidence>
<keyword evidence="1" id="KW-0812">Transmembrane</keyword>
<gene>
    <name evidence="2" type="primary">AVEN_188418_1</name>
    <name evidence="2" type="ORF">CDAR_404391</name>
</gene>
<comment type="caution">
    <text evidence="2">The sequence shown here is derived from an EMBL/GenBank/DDBJ whole genome shotgun (WGS) entry which is preliminary data.</text>
</comment>
<dbReference type="AlphaFoldDB" id="A0AAV4SNA1"/>
<keyword evidence="1" id="KW-0472">Membrane</keyword>
<keyword evidence="3" id="KW-1185">Reference proteome</keyword>
<feature type="transmembrane region" description="Helical" evidence="1">
    <location>
        <begin position="7"/>
        <end position="28"/>
    </location>
</feature>
<dbReference type="EMBL" id="BPLQ01008199">
    <property type="protein sequence ID" value="GIY35863.1"/>
    <property type="molecule type" value="Genomic_DNA"/>
</dbReference>
<keyword evidence="1" id="KW-1133">Transmembrane helix</keyword>
<name>A0AAV4SNA1_9ARAC</name>
<protein>
    <submittedName>
        <fullName evidence="2">Uncharacterized protein</fullName>
    </submittedName>
</protein>
<dbReference type="Proteomes" id="UP001054837">
    <property type="component" value="Unassembled WGS sequence"/>
</dbReference>
<evidence type="ECO:0000313" key="3">
    <source>
        <dbReference type="Proteomes" id="UP001054837"/>
    </source>
</evidence>
<accession>A0AAV4SNA1</accession>
<evidence type="ECO:0000256" key="1">
    <source>
        <dbReference type="SAM" id="Phobius"/>
    </source>
</evidence>
<proteinExistence type="predicted"/>
<organism evidence="2 3">
    <name type="scientific">Caerostris darwini</name>
    <dbReference type="NCBI Taxonomy" id="1538125"/>
    <lineage>
        <taxon>Eukaryota</taxon>
        <taxon>Metazoa</taxon>
        <taxon>Ecdysozoa</taxon>
        <taxon>Arthropoda</taxon>
        <taxon>Chelicerata</taxon>
        <taxon>Arachnida</taxon>
        <taxon>Araneae</taxon>
        <taxon>Araneomorphae</taxon>
        <taxon>Entelegynae</taxon>
        <taxon>Araneoidea</taxon>
        <taxon>Araneidae</taxon>
        <taxon>Caerostris</taxon>
    </lineage>
</organism>
<reference evidence="2 3" key="1">
    <citation type="submission" date="2021-06" db="EMBL/GenBank/DDBJ databases">
        <title>Caerostris darwini draft genome.</title>
        <authorList>
            <person name="Kono N."/>
            <person name="Arakawa K."/>
        </authorList>
    </citation>
    <scope>NUCLEOTIDE SEQUENCE [LARGE SCALE GENOMIC DNA]</scope>
</reference>